<keyword evidence="3" id="KW-1185">Reference proteome</keyword>
<sequence>MSSGSLAAPSHSPASAHSAHSPHSSATETAAVKRIRKLPAKYVDQQQQLGEAPPSQMVESMPNSVDPATISIRSVPNATANARNGTSSHPQAIYSVTRIGSAPVSQQQINKVPVRRQVYVQQKPVQVTTNVRVQNQPLPMRMNNAVEVTPNQAQTQSQAQQGYSNAESGYTMDEYEEEEEYVEDEGEMQEGQTGQSEQDNGEIDVEMMEEEARGYGQTQTPMQMQMQNSQSVRYRAIVRGNQQIGYGQQANQPQYQQYQSRSPFKVPYIPRNVQQQQQPRSTAMSTGFVSKGLGTSSSTDPAYSHNSSYGESSTSQSDYSVRQAPHPAPKVSYIGRTAAYQSTNQFPSAAASSRLSTELSHSFQADDQFGARRKRPLGRPNSAEAMREAEYSEQGGRPNSVEEVIEGDLATPPRPQKNVDLGCGELIERVPSPVLFPYSIPGAEKKTHDHQVLLPGTKLKTFRTDLEPDDVHLVNELGKLTPELLSKYIKQLLNKAVVLGEDQD</sequence>
<feature type="compositionally biased region" description="Polar residues" evidence="1">
    <location>
        <begin position="273"/>
        <end position="320"/>
    </location>
</feature>
<feature type="region of interest" description="Disordered" evidence="1">
    <location>
        <begin position="1"/>
        <end position="63"/>
    </location>
</feature>
<comment type="caution">
    <text evidence="2">The sequence shown here is derived from an EMBL/GenBank/DDBJ whole genome shotgun (WGS) entry which is preliminary data.</text>
</comment>
<dbReference type="Proteomes" id="UP000218231">
    <property type="component" value="Unassembled WGS sequence"/>
</dbReference>
<feature type="compositionally biased region" description="Low complexity" evidence="1">
    <location>
        <begin position="1"/>
        <end position="26"/>
    </location>
</feature>
<feature type="region of interest" description="Disordered" evidence="1">
    <location>
        <begin position="174"/>
        <end position="200"/>
    </location>
</feature>
<feature type="compositionally biased region" description="Polar residues" evidence="1">
    <location>
        <begin position="351"/>
        <end position="365"/>
    </location>
</feature>
<organism evidence="2 3">
    <name type="scientific">Diploscapter pachys</name>
    <dbReference type="NCBI Taxonomy" id="2018661"/>
    <lineage>
        <taxon>Eukaryota</taxon>
        <taxon>Metazoa</taxon>
        <taxon>Ecdysozoa</taxon>
        <taxon>Nematoda</taxon>
        <taxon>Chromadorea</taxon>
        <taxon>Rhabditida</taxon>
        <taxon>Rhabditina</taxon>
        <taxon>Rhabditomorpha</taxon>
        <taxon>Rhabditoidea</taxon>
        <taxon>Rhabditidae</taxon>
        <taxon>Diploscapter</taxon>
    </lineage>
</organism>
<evidence type="ECO:0000313" key="2">
    <source>
        <dbReference type="EMBL" id="PAV77443.1"/>
    </source>
</evidence>
<dbReference type="OrthoDB" id="5834362at2759"/>
<evidence type="ECO:0000313" key="3">
    <source>
        <dbReference type="Proteomes" id="UP000218231"/>
    </source>
</evidence>
<dbReference type="AlphaFoldDB" id="A0A2A2KUI7"/>
<feature type="compositionally biased region" description="Acidic residues" evidence="1">
    <location>
        <begin position="174"/>
        <end position="188"/>
    </location>
</feature>
<name>A0A2A2KUI7_9BILA</name>
<proteinExistence type="predicted"/>
<dbReference type="EMBL" id="LIAE01007704">
    <property type="protein sequence ID" value="PAV77443.1"/>
    <property type="molecule type" value="Genomic_DNA"/>
</dbReference>
<evidence type="ECO:0000256" key="1">
    <source>
        <dbReference type="SAM" id="MobiDB-lite"/>
    </source>
</evidence>
<feature type="region of interest" description="Disordered" evidence="1">
    <location>
        <begin position="351"/>
        <end position="398"/>
    </location>
</feature>
<protein>
    <submittedName>
        <fullName evidence="2">Uncharacterized protein</fullName>
    </submittedName>
</protein>
<dbReference type="STRING" id="2018661.A0A2A2KUI7"/>
<accession>A0A2A2KUI7</accession>
<gene>
    <name evidence="2" type="ORF">WR25_09215</name>
</gene>
<feature type="region of interest" description="Disordered" evidence="1">
    <location>
        <begin position="273"/>
        <end position="328"/>
    </location>
</feature>
<reference evidence="2 3" key="1">
    <citation type="journal article" date="2017" name="Curr. Biol.">
        <title>Genome architecture and evolution of a unichromosomal asexual nematode.</title>
        <authorList>
            <person name="Fradin H."/>
            <person name="Zegar C."/>
            <person name="Gutwein M."/>
            <person name="Lucas J."/>
            <person name="Kovtun M."/>
            <person name="Corcoran D."/>
            <person name="Baugh L.R."/>
            <person name="Kiontke K."/>
            <person name="Gunsalus K."/>
            <person name="Fitch D.H."/>
            <person name="Piano F."/>
        </authorList>
    </citation>
    <scope>NUCLEOTIDE SEQUENCE [LARGE SCALE GENOMIC DNA]</scope>
    <source>
        <strain evidence="2">PF1309</strain>
    </source>
</reference>